<dbReference type="Pfam" id="PF07942">
    <property type="entry name" value="CARME"/>
    <property type="match status" value="1"/>
</dbReference>
<dbReference type="SUPFAM" id="SSF53335">
    <property type="entry name" value="S-adenosyl-L-methionine-dependent methyltransferases"/>
    <property type="match status" value="1"/>
</dbReference>
<proteinExistence type="predicted"/>
<accession>A0A8H6W0K7</accession>
<sequence length="388" mass="44212">MLSWTSDIWLALFLPLAIALVAWRLFFLPNSWTEILDLLSLKSLDPNDSPPFSAVRARNAFARYRQLSALDASHLHASYSSISRAHKRIGYDLGYPAKLTRLAKATDANGRVTDSIARLAEGDFQLDLPPRGGTSSDLMRVKEALKHFIRNWSADGLSERTKIFTPILEVLKRDEKCAEKRVLVPGAGLGRLAWDISQLGFLETSANELSYFMILAFRFLLSPSTTSQINQHTIHPYAQWFSHQRTTDSLFRAMSFPDAIPRLSRRFKLVEQDFLTLRETDGYDYIVTLFFIDTSLNILTTLEQIHRLLRPGGTWLNLGPLLWTSGGQAKLELSLEEMVQAAEHVGFVFEPREDGLKTRTVECEYTADSRAMMRWLYQAEFWVARKSS</sequence>
<dbReference type="GO" id="GO:0008757">
    <property type="term" value="F:S-adenosylmethionine-dependent methyltransferase activity"/>
    <property type="evidence" value="ECO:0007669"/>
    <property type="project" value="InterPro"/>
</dbReference>
<dbReference type="EMBL" id="JACAZF010000006">
    <property type="protein sequence ID" value="KAF7301079.1"/>
    <property type="molecule type" value="Genomic_DNA"/>
</dbReference>
<dbReference type="AlphaFoldDB" id="A0A8H6W0K7"/>
<comment type="caution">
    <text evidence="1">The sequence shown here is derived from an EMBL/GenBank/DDBJ whole genome shotgun (WGS) entry which is preliminary data.</text>
</comment>
<dbReference type="InterPro" id="IPR029063">
    <property type="entry name" value="SAM-dependent_MTases_sf"/>
</dbReference>
<dbReference type="OrthoDB" id="978at2759"/>
<dbReference type="RefSeq" id="XP_037219079.1">
    <property type="nucleotide sequence ID" value="XM_037363435.1"/>
</dbReference>
<protein>
    <submittedName>
        <fullName evidence="1">N2227 domain-containing protein</fullName>
    </submittedName>
</protein>
<dbReference type="InterPro" id="IPR012901">
    <property type="entry name" value="CARME"/>
</dbReference>
<dbReference type="PANTHER" id="PTHR12303">
    <property type="entry name" value="CARNOSINE N-METHYLTRANSFERASE"/>
    <property type="match status" value="1"/>
</dbReference>
<gene>
    <name evidence="1" type="ORF">MIND_00671900</name>
</gene>
<dbReference type="Proteomes" id="UP000636479">
    <property type="component" value="Unassembled WGS sequence"/>
</dbReference>
<dbReference type="SMART" id="SM01296">
    <property type="entry name" value="N2227"/>
    <property type="match status" value="1"/>
</dbReference>
<name>A0A8H6W0K7_9AGAR</name>
<dbReference type="GeneID" id="59345951"/>
<dbReference type="Gene3D" id="3.40.50.150">
    <property type="entry name" value="Vaccinia Virus protein VP39"/>
    <property type="match status" value="1"/>
</dbReference>
<evidence type="ECO:0000313" key="2">
    <source>
        <dbReference type="Proteomes" id="UP000636479"/>
    </source>
</evidence>
<organism evidence="1 2">
    <name type="scientific">Mycena indigotica</name>
    <dbReference type="NCBI Taxonomy" id="2126181"/>
    <lineage>
        <taxon>Eukaryota</taxon>
        <taxon>Fungi</taxon>
        <taxon>Dikarya</taxon>
        <taxon>Basidiomycota</taxon>
        <taxon>Agaricomycotina</taxon>
        <taxon>Agaricomycetes</taxon>
        <taxon>Agaricomycetidae</taxon>
        <taxon>Agaricales</taxon>
        <taxon>Marasmiineae</taxon>
        <taxon>Mycenaceae</taxon>
        <taxon>Mycena</taxon>
    </lineage>
</organism>
<reference evidence="1" key="1">
    <citation type="submission" date="2020-05" db="EMBL/GenBank/DDBJ databases">
        <title>Mycena genomes resolve the evolution of fungal bioluminescence.</title>
        <authorList>
            <person name="Tsai I.J."/>
        </authorList>
    </citation>
    <scope>NUCLEOTIDE SEQUENCE</scope>
    <source>
        <strain evidence="1">171206Taipei</strain>
    </source>
</reference>
<keyword evidence="2" id="KW-1185">Reference proteome</keyword>
<evidence type="ECO:0000313" key="1">
    <source>
        <dbReference type="EMBL" id="KAF7301079.1"/>
    </source>
</evidence>
<dbReference type="PANTHER" id="PTHR12303:SF13">
    <property type="match status" value="1"/>
</dbReference>